<organism evidence="2 3">
    <name type="scientific">Caproicibacterium amylolyticum</name>
    <dbReference type="NCBI Taxonomy" id="2766537"/>
    <lineage>
        <taxon>Bacteria</taxon>
        <taxon>Bacillati</taxon>
        <taxon>Bacillota</taxon>
        <taxon>Clostridia</taxon>
        <taxon>Eubacteriales</taxon>
        <taxon>Oscillospiraceae</taxon>
        <taxon>Caproicibacterium</taxon>
    </lineage>
</organism>
<evidence type="ECO:0000313" key="2">
    <source>
        <dbReference type="EMBL" id="QNO17046.1"/>
    </source>
</evidence>
<protein>
    <submittedName>
        <fullName evidence="2">Uncharacterized protein</fullName>
    </submittedName>
</protein>
<dbReference type="KEGG" id="caml:H6X83_08750"/>
<proteinExistence type="predicted"/>
<evidence type="ECO:0000313" key="3">
    <source>
        <dbReference type="Proteomes" id="UP000516046"/>
    </source>
</evidence>
<evidence type="ECO:0000256" key="1">
    <source>
        <dbReference type="SAM" id="SignalP"/>
    </source>
</evidence>
<keyword evidence="1" id="KW-0732">Signal</keyword>
<accession>A0A7G9WED4</accession>
<feature type="signal peptide" evidence="1">
    <location>
        <begin position="1"/>
        <end position="21"/>
    </location>
</feature>
<reference evidence="2 3" key="1">
    <citation type="submission" date="2020-08" db="EMBL/GenBank/DDBJ databases">
        <authorList>
            <person name="Ren C."/>
            <person name="Gu Y."/>
            <person name="Xu Y."/>
        </authorList>
    </citation>
    <scope>NUCLEOTIDE SEQUENCE [LARGE SCALE GENOMIC DNA]</scope>
    <source>
        <strain evidence="2 3">LBM18003</strain>
    </source>
</reference>
<gene>
    <name evidence="2" type="ORF">H6X83_08750</name>
</gene>
<sequence>MKKSKKVFSVLAAVTVITACAAVPASAGSDGWTSIPLDSGRAQRVVAEAPVTDCISRHALVTIAPVSEVYCNIREKVNGHWTSIQTYEHAGPCFDYTIYYAYPCAPGIKLDLYVGAQYPGFNQVTSGLCQFGGTYKKTPATC</sequence>
<dbReference type="AlphaFoldDB" id="A0A7G9WED4"/>
<dbReference type="EMBL" id="CP060696">
    <property type="protein sequence ID" value="QNO17046.1"/>
    <property type="molecule type" value="Genomic_DNA"/>
</dbReference>
<feature type="chain" id="PRO_5039412519" evidence="1">
    <location>
        <begin position="22"/>
        <end position="142"/>
    </location>
</feature>
<dbReference type="RefSeq" id="WP_212506113.1">
    <property type="nucleotide sequence ID" value="NZ_CP060696.1"/>
</dbReference>
<dbReference type="Proteomes" id="UP000516046">
    <property type="component" value="Chromosome"/>
</dbReference>
<name>A0A7G9WED4_9FIRM</name>
<keyword evidence="3" id="KW-1185">Reference proteome</keyword>
<dbReference type="PROSITE" id="PS51257">
    <property type="entry name" value="PROKAR_LIPOPROTEIN"/>
    <property type="match status" value="1"/>
</dbReference>